<feature type="transmembrane region" description="Helical" evidence="7">
    <location>
        <begin position="268"/>
        <end position="288"/>
    </location>
</feature>
<evidence type="ECO:0000256" key="5">
    <source>
        <dbReference type="ARBA" id="ARBA00022989"/>
    </source>
</evidence>
<feature type="transmembrane region" description="Helical" evidence="7">
    <location>
        <begin position="238"/>
        <end position="256"/>
    </location>
</feature>
<feature type="transmembrane region" description="Helical" evidence="7">
    <location>
        <begin position="91"/>
        <end position="109"/>
    </location>
</feature>
<sequence>MSVVCDDYLVPTVDAICDYFRIPEDVAGATLVAFACNGPELLTNVCGIFVTKTSVGMGTVVGSAIFNVLVITGACPMVSPLGKLRVCKRRFLRDVLFSAISIVMLWWALPVVDLFKASALFGMSAVYALVVAKSDAWLGPAGQETSALENALLDSGASSESEGCKPETCKPIVGAPFEGDKPLAGAPFAGDGAGQEAPGFAAARLVSALSDIASRPIDFVLALTVPDLKAYNVSVPRMLVAFFSSMAWLSGTAYVVCLGSDAINRHWGVPQAFLGLTLVAVGTSWPNLMASVVTARAGRGAIAVSNALGSNVQNVFLVLAGPIWVSVLLNGDYVADGADILASVLWMGITLAFVAAAVAFEGFRLTSMAGWSFMVLYAAYLVQATLLA</sequence>
<evidence type="ECO:0000256" key="1">
    <source>
        <dbReference type="ARBA" id="ARBA00004141"/>
    </source>
</evidence>
<feature type="transmembrane region" description="Helical" evidence="7">
    <location>
        <begin position="340"/>
        <end position="360"/>
    </location>
</feature>
<comment type="subcellular location">
    <subcellularLocation>
        <location evidence="1">Membrane</location>
        <topology evidence="1">Multi-pass membrane protein</topology>
    </subcellularLocation>
</comment>
<dbReference type="Gene3D" id="1.20.1420.30">
    <property type="entry name" value="NCX, central ion-binding region"/>
    <property type="match status" value="2"/>
</dbReference>
<dbReference type="GO" id="GO:0005886">
    <property type="term" value="C:plasma membrane"/>
    <property type="evidence" value="ECO:0007669"/>
    <property type="project" value="TreeGrafter"/>
</dbReference>
<dbReference type="InterPro" id="IPR044880">
    <property type="entry name" value="NCX_ion-bd_dom_sf"/>
</dbReference>
<reference evidence="9" key="1">
    <citation type="submission" date="2021-01" db="EMBL/GenBank/DDBJ databases">
        <authorList>
            <person name="Corre E."/>
            <person name="Pelletier E."/>
            <person name="Niang G."/>
            <person name="Scheremetjew M."/>
            <person name="Finn R."/>
            <person name="Kale V."/>
            <person name="Holt S."/>
            <person name="Cochrane G."/>
            <person name="Meng A."/>
            <person name="Brown T."/>
            <person name="Cohen L."/>
        </authorList>
    </citation>
    <scope>NUCLEOTIDE SEQUENCE</scope>
    <source>
        <strain evidence="9">RCC3387</strain>
    </source>
</reference>
<dbReference type="Pfam" id="PF01699">
    <property type="entry name" value="Na_Ca_ex"/>
    <property type="match status" value="2"/>
</dbReference>
<name>A0A7S2MZK5_9DINO</name>
<dbReference type="InterPro" id="IPR004837">
    <property type="entry name" value="NaCa_Exmemb"/>
</dbReference>
<gene>
    <name evidence="9" type="ORF">BRAN1462_LOCUS6924</name>
</gene>
<evidence type="ECO:0000256" key="7">
    <source>
        <dbReference type="SAM" id="Phobius"/>
    </source>
</evidence>
<keyword evidence="6 7" id="KW-0472">Membrane</keyword>
<dbReference type="GO" id="GO:0006874">
    <property type="term" value="P:intracellular calcium ion homeostasis"/>
    <property type="evidence" value="ECO:0007669"/>
    <property type="project" value="TreeGrafter"/>
</dbReference>
<dbReference type="InterPro" id="IPR004481">
    <property type="entry name" value="K/Na/Ca-exchanger"/>
</dbReference>
<dbReference type="GO" id="GO:0005262">
    <property type="term" value="F:calcium channel activity"/>
    <property type="evidence" value="ECO:0007669"/>
    <property type="project" value="TreeGrafter"/>
</dbReference>
<evidence type="ECO:0000256" key="2">
    <source>
        <dbReference type="ARBA" id="ARBA00005364"/>
    </source>
</evidence>
<feature type="domain" description="Sodium/calcium exchanger membrane region" evidence="8">
    <location>
        <begin position="3"/>
        <end position="131"/>
    </location>
</feature>
<keyword evidence="4 7" id="KW-0812">Transmembrane</keyword>
<feature type="domain" description="Sodium/calcium exchanger membrane region" evidence="8">
    <location>
        <begin position="239"/>
        <end position="383"/>
    </location>
</feature>
<evidence type="ECO:0000256" key="4">
    <source>
        <dbReference type="ARBA" id="ARBA00022692"/>
    </source>
</evidence>
<feature type="transmembrane region" description="Helical" evidence="7">
    <location>
        <begin position="60"/>
        <end position="79"/>
    </location>
</feature>
<dbReference type="PANTHER" id="PTHR10846:SF8">
    <property type="entry name" value="INNER MEMBRANE PROTEIN YRBG"/>
    <property type="match status" value="1"/>
</dbReference>
<evidence type="ECO:0000256" key="3">
    <source>
        <dbReference type="ARBA" id="ARBA00022449"/>
    </source>
</evidence>
<evidence type="ECO:0000256" key="6">
    <source>
        <dbReference type="ARBA" id="ARBA00023136"/>
    </source>
</evidence>
<dbReference type="PANTHER" id="PTHR10846">
    <property type="entry name" value="SODIUM/POTASSIUM/CALCIUM EXCHANGER"/>
    <property type="match status" value="1"/>
</dbReference>
<accession>A0A7S2MZK5</accession>
<dbReference type="GO" id="GO:0008273">
    <property type="term" value="F:calcium, potassium:sodium antiporter activity"/>
    <property type="evidence" value="ECO:0007669"/>
    <property type="project" value="TreeGrafter"/>
</dbReference>
<evidence type="ECO:0000313" key="9">
    <source>
        <dbReference type="EMBL" id="CAD9511115.1"/>
    </source>
</evidence>
<evidence type="ECO:0000259" key="8">
    <source>
        <dbReference type="Pfam" id="PF01699"/>
    </source>
</evidence>
<dbReference type="EMBL" id="HBGW01010906">
    <property type="protein sequence ID" value="CAD9511115.1"/>
    <property type="molecule type" value="Transcribed_RNA"/>
</dbReference>
<proteinExistence type="inferred from homology"/>
<keyword evidence="3" id="KW-0813">Transport</keyword>
<keyword evidence="3" id="KW-0050">Antiport</keyword>
<protein>
    <recommendedName>
        <fullName evidence="8">Sodium/calcium exchanger membrane region domain-containing protein</fullName>
    </recommendedName>
</protein>
<keyword evidence="5 7" id="KW-1133">Transmembrane helix</keyword>
<comment type="similarity">
    <text evidence="2">Belongs to the Ca(2+):cation antiporter (CaCA) (TC 2.A.19) family. SLC24A subfamily.</text>
</comment>
<dbReference type="AlphaFoldDB" id="A0A7S2MZK5"/>
<feature type="transmembrane region" description="Helical" evidence="7">
    <location>
        <begin position="300"/>
        <end position="320"/>
    </location>
</feature>
<feature type="transmembrane region" description="Helical" evidence="7">
    <location>
        <begin position="367"/>
        <end position="386"/>
    </location>
</feature>
<organism evidence="9">
    <name type="scientific">Zooxanthella nutricula</name>
    <dbReference type="NCBI Taxonomy" id="1333877"/>
    <lineage>
        <taxon>Eukaryota</taxon>
        <taxon>Sar</taxon>
        <taxon>Alveolata</taxon>
        <taxon>Dinophyceae</taxon>
        <taxon>Peridiniales</taxon>
        <taxon>Peridiniales incertae sedis</taxon>
        <taxon>Zooxanthella</taxon>
    </lineage>
</organism>